<evidence type="ECO:0000256" key="1">
    <source>
        <dbReference type="SAM" id="MobiDB-lite"/>
    </source>
</evidence>
<evidence type="ECO:0000313" key="3">
    <source>
        <dbReference type="Proteomes" id="UP000282656"/>
    </source>
</evidence>
<dbReference type="EMBL" id="RAWM01000067">
    <property type="protein sequence ID" value="RKH65806.1"/>
    <property type="molecule type" value="Genomic_DNA"/>
</dbReference>
<dbReference type="Proteomes" id="UP000282656">
    <property type="component" value="Unassembled WGS sequence"/>
</dbReference>
<proteinExistence type="predicted"/>
<name>A0A3A8QB35_9BACT</name>
<gene>
    <name evidence="2" type="ORF">D7X96_22940</name>
</gene>
<organism evidence="2 3">
    <name type="scientific">Corallococcus interemptor</name>
    <dbReference type="NCBI Taxonomy" id="2316720"/>
    <lineage>
        <taxon>Bacteria</taxon>
        <taxon>Pseudomonadati</taxon>
        <taxon>Myxococcota</taxon>
        <taxon>Myxococcia</taxon>
        <taxon>Myxococcales</taxon>
        <taxon>Cystobacterineae</taxon>
        <taxon>Myxococcaceae</taxon>
        <taxon>Corallococcus</taxon>
    </lineage>
</organism>
<keyword evidence="3" id="KW-1185">Reference proteome</keyword>
<evidence type="ECO:0000313" key="2">
    <source>
        <dbReference type="EMBL" id="RKH65806.1"/>
    </source>
</evidence>
<sequence>MFAPSVHPERHCLSPGFDVRTRATVVTAVQGHTGSTVMEASGSNTLQRGQEPHEHEAGHAQSEAHEPHPPTETP</sequence>
<dbReference type="AlphaFoldDB" id="A0A3A8QB35"/>
<comment type="caution">
    <text evidence="2">The sequence shown here is derived from an EMBL/GenBank/DDBJ whole genome shotgun (WGS) entry which is preliminary data.</text>
</comment>
<protein>
    <submittedName>
        <fullName evidence="2">Uncharacterized protein</fullName>
    </submittedName>
</protein>
<feature type="region of interest" description="Disordered" evidence="1">
    <location>
        <begin position="30"/>
        <end position="74"/>
    </location>
</feature>
<feature type="compositionally biased region" description="Polar residues" evidence="1">
    <location>
        <begin position="30"/>
        <end position="48"/>
    </location>
</feature>
<accession>A0A3A8QB35</accession>
<feature type="compositionally biased region" description="Basic and acidic residues" evidence="1">
    <location>
        <begin position="50"/>
        <end position="74"/>
    </location>
</feature>
<reference evidence="3" key="1">
    <citation type="submission" date="2018-09" db="EMBL/GenBank/DDBJ databases">
        <authorList>
            <person name="Livingstone P.G."/>
            <person name="Whitworth D.E."/>
        </authorList>
    </citation>
    <scope>NUCLEOTIDE SEQUENCE [LARGE SCALE GENOMIC DNA]</scope>
    <source>
        <strain evidence="3">AB047A</strain>
    </source>
</reference>